<dbReference type="InterPro" id="IPR001810">
    <property type="entry name" value="F-box_dom"/>
</dbReference>
<dbReference type="Gene3D" id="1.20.1280.50">
    <property type="match status" value="3"/>
</dbReference>
<dbReference type="PROSITE" id="PS50181">
    <property type="entry name" value="FBOX"/>
    <property type="match status" value="3"/>
</dbReference>
<evidence type="ECO:0000313" key="4">
    <source>
        <dbReference type="Proteomes" id="UP001154282"/>
    </source>
</evidence>
<protein>
    <recommendedName>
        <fullName evidence="2">F-box domain-containing protein</fullName>
    </recommendedName>
</protein>
<dbReference type="InterPro" id="IPR053197">
    <property type="entry name" value="F-box_SCFL_complex_component"/>
</dbReference>
<dbReference type="PANTHER" id="PTHR34223">
    <property type="entry name" value="OS11G0201299 PROTEIN"/>
    <property type="match status" value="1"/>
</dbReference>
<dbReference type="InterPro" id="IPR036047">
    <property type="entry name" value="F-box-like_dom_sf"/>
</dbReference>
<evidence type="ECO:0000259" key="2">
    <source>
        <dbReference type="PROSITE" id="PS50181"/>
    </source>
</evidence>
<keyword evidence="4" id="KW-1185">Reference proteome</keyword>
<evidence type="ECO:0000313" key="3">
    <source>
        <dbReference type="EMBL" id="CAI0413429.1"/>
    </source>
</evidence>
<proteinExistence type="predicted"/>
<dbReference type="EMBL" id="CAMGYJ010000005">
    <property type="protein sequence ID" value="CAI0413429.1"/>
    <property type="molecule type" value="Genomic_DNA"/>
</dbReference>
<accession>A0AAV0JXQ8</accession>
<dbReference type="InterPro" id="IPR053781">
    <property type="entry name" value="F-box_AtFBL13-like"/>
</dbReference>
<dbReference type="CDD" id="cd22160">
    <property type="entry name" value="F-box_AtFBL13-like"/>
    <property type="match status" value="3"/>
</dbReference>
<dbReference type="Proteomes" id="UP001154282">
    <property type="component" value="Unassembled WGS sequence"/>
</dbReference>
<feature type="domain" description="F-box" evidence="2">
    <location>
        <begin position="806"/>
        <end position="854"/>
    </location>
</feature>
<feature type="compositionally biased region" description="Low complexity" evidence="1">
    <location>
        <begin position="434"/>
        <end position="447"/>
    </location>
</feature>
<dbReference type="SUPFAM" id="SSF81383">
    <property type="entry name" value="F-box domain"/>
    <property type="match status" value="3"/>
</dbReference>
<evidence type="ECO:0000256" key="1">
    <source>
        <dbReference type="SAM" id="MobiDB-lite"/>
    </source>
</evidence>
<name>A0AAV0JXQ8_9ROSI</name>
<feature type="domain" description="F-box" evidence="2">
    <location>
        <begin position="13"/>
        <end position="67"/>
    </location>
</feature>
<sequence length="1008" mass="113621">MKGNRRRRGVKGIDRLSDLPDGILYHILSFLDSKSLVGSSILSRRWRCVWKEVPVLNFDGRSLWTKRERQGLVRHVDQVLSHRSDCNVCKIGILSDTAMSMPERIFSDTAMGMLDRVIKYAASHGIQQLSLDADLLPGDFDLISTCYQSLKVLELRQSQLDSTAFGLLSCLKMLDTLTISISFFDLSGVEAPHDPFAAFSKLENLKLFDCYSSRDEKGICVLKISGLQLLTLEIHTSHFSTLEVFAPKLVSFCYSGWIDIHNQPPQLFKLNLPSLHHATVILEGCKYLFAGDFSDDDQKQLALKQYVNLFLSLHNVESLWLHLDTIELLTQVYDLVKHQPSPFKRLKSLSLLCSKGSPFVPYKVIRYLLEGSPDVENQSIMVEQLLSLSQLYPLVLQLQLVPFGGSGTLALRYSARLSGAQQLTDYFEGDQACSESTHSSVHSPPSSLRRAVQSANSSPPRKKQGTEELTSGGTMEGVDRLSVLPDGILHHILSSLDTKSVVQTSVLSSRWRLVWKQVCVLNFRRSSFSTDLGFVRHVNQVLSSRSNCDVFKISTDFRIITNMGVFGRIMKYAASHCIQELSLLRIMENEWYSVFSDAVALISGCYQSLKILELQLACLDKTAFEMLSRLILLETLTLHSSNFEFGGMDEPHDPFSSFPKLENLQVLHCGSGHISANDDPKGLMISGPRLLFLEIHQSAFDYVEIIAPKLKSFTYWSDVLPHLLPTDGSNWNLPSLNHATINLWRTNDAVLYGLKYGVFNEEQIQLLLKQFVGLFDSLHNVESLSLHLDTLEGAEELTRGDTMEGIDRLSDLPDGILHHILSSLDTKSIVQTSVLSSRWKFVWKQVRVLNFRRRSFGTDLGFMQHVDQVLSSRSDCDVLKIGTDVQIGNNLDMFGRIMEYASSHGVQQLFLLRMVEKGWYFWFGNFIASICGCFRTLKVLEVQGAELNRGSFEKLSGLELLESLTLRSSNFAFSGTNEPQEDPFANFPRLKELQLLHCVRNRRVGPVG</sequence>
<reference evidence="3" key="1">
    <citation type="submission" date="2022-08" db="EMBL/GenBank/DDBJ databases">
        <authorList>
            <person name="Gutierrez-Valencia J."/>
        </authorList>
    </citation>
    <scope>NUCLEOTIDE SEQUENCE</scope>
</reference>
<organism evidence="3 4">
    <name type="scientific">Linum tenue</name>
    <dbReference type="NCBI Taxonomy" id="586396"/>
    <lineage>
        <taxon>Eukaryota</taxon>
        <taxon>Viridiplantae</taxon>
        <taxon>Streptophyta</taxon>
        <taxon>Embryophyta</taxon>
        <taxon>Tracheophyta</taxon>
        <taxon>Spermatophyta</taxon>
        <taxon>Magnoliopsida</taxon>
        <taxon>eudicotyledons</taxon>
        <taxon>Gunneridae</taxon>
        <taxon>Pentapetalae</taxon>
        <taxon>rosids</taxon>
        <taxon>fabids</taxon>
        <taxon>Malpighiales</taxon>
        <taxon>Linaceae</taxon>
        <taxon>Linum</taxon>
    </lineage>
</organism>
<dbReference type="AlphaFoldDB" id="A0AAV0JXQ8"/>
<comment type="caution">
    <text evidence="3">The sequence shown here is derived from an EMBL/GenBank/DDBJ whole genome shotgun (WGS) entry which is preliminary data.</text>
</comment>
<gene>
    <name evidence="3" type="ORF">LITE_LOCUS15949</name>
</gene>
<dbReference type="SUPFAM" id="SSF52047">
    <property type="entry name" value="RNI-like"/>
    <property type="match status" value="1"/>
</dbReference>
<feature type="region of interest" description="Disordered" evidence="1">
    <location>
        <begin position="434"/>
        <end position="473"/>
    </location>
</feature>
<feature type="domain" description="F-box" evidence="2">
    <location>
        <begin position="478"/>
        <end position="526"/>
    </location>
</feature>
<dbReference type="PANTHER" id="PTHR34223:SF51">
    <property type="entry name" value="OS06G0556300 PROTEIN"/>
    <property type="match status" value="1"/>
</dbReference>
<dbReference type="SMART" id="SM00256">
    <property type="entry name" value="FBOX"/>
    <property type="match status" value="3"/>
</dbReference>
<dbReference type="Pfam" id="PF00646">
    <property type="entry name" value="F-box"/>
    <property type="match status" value="3"/>
</dbReference>